<feature type="region of interest" description="Disordered" evidence="12">
    <location>
        <begin position="289"/>
        <end position="343"/>
    </location>
</feature>
<dbReference type="InterPro" id="IPR029668">
    <property type="entry name" value="TMEM98"/>
</dbReference>
<evidence type="ECO:0000256" key="4">
    <source>
        <dbReference type="ARBA" id="ARBA00011024"/>
    </source>
</evidence>
<reference evidence="14" key="1">
    <citation type="submission" date="2023-10" db="EMBL/GenBank/DDBJ databases">
        <title>Genome assembly of Pristionchus species.</title>
        <authorList>
            <person name="Yoshida K."/>
            <person name="Sommer R.J."/>
        </authorList>
    </citation>
    <scope>NUCLEOTIDE SEQUENCE</scope>
    <source>
        <strain evidence="14">RS5133</strain>
    </source>
</reference>
<gene>
    <name evidence="14" type="ORF">PFISCL1PPCAC_20233</name>
</gene>
<evidence type="ECO:0000256" key="5">
    <source>
        <dbReference type="ARBA" id="ARBA00014380"/>
    </source>
</evidence>
<keyword evidence="8 13" id="KW-0812">Transmembrane</keyword>
<comment type="caution">
    <text evidence="14">The sequence shown here is derived from an EMBL/GenBank/DDBJ whole genome shotgun (WGS) entry which is preliminary data.</text>
</comment>
<evidence type="ECO:0000256" key="11">
    <source>
        <dbReference type="ARBA" id="ARBA00023136"/>
    </source>
</evidence>
<dbReference type="GO" id="GO:0005576">
    <property type="term" value="C:extracellular region"/>
    <property type="evidence" value="ECO:0007669"/>
    <property type="project" value="UniProtKB-SubCell"/>
</dbReference>
<accession>A0AAV5W9L7</accession>
<proteinExistence type="inferred from homology"/>
<keyword evidence="6" id="KW-1003">Cell membrane</keyword>
<evidence type="ECO:0000256" key="7">
    <source>
        <dbReference type="ARBA" id="ARBA00022525"/>
    </source>
</evidence>
<dbReference type="Proteomes" id="UP001432322">
    <property type="component" value="Unassembled WGS sequence"/>
</dbReference>
<keyword evidence="10 13" id="KW-1133">Transmembrane helix</keyword>
<feature type="non-terminal residue" evidence="14">
    <location>
        <position position="1"/>
    </location>
</feature>
<evidence type="ECO:0000256" key="6">
    <source>
        <dbReference type="ARBA" id="ARBA00022475"/>
    </source>
</evidence>
<organism evidence="14 15">
    <name type="scientific">Pristionchus fissidentatus</name>
    <dbReference type="NCBI Taxonomy" id="1538716"/>
    <lineage>
        <taxon>Eukaryota</taxon>
        <taxon>Metazoa</taxon>
        <taxon>Ecdysozoa</taxon>
        <taxon>Nematoda</taxon>
        <taxon>Chromadorea</taxon>
        <taxon>Rhabditida</taxon>
        <taxon>Rhabditina</taxon>
        <taxon>Diplogasteromorpha</taxon>
        <taxon>Diplogasteroidea</taxon>
        <taxon>Neodiplogasteridae</taxon>
        <taxon>Pristionchus</taxon>
    </lineage>
</organism>
<dbReference type="AlphaFoldDB" id="A0AAV5W9L7"/>
<keyword evidence="9" id="KW-0256">Endoplasmic reticulum</keyword>
<evidence type="ECO:0000256" key="12">
    <source>
        <dbReference type="SAM" id="MobiDB-lite"/>
    </source>
</evidence>
<dbReference type="PANTHER" id="PTHR32510:SF3">
    <property type="entry name" value="TRANSMEMBRANE PROTEIN 98"/>
    <property type="match status" value="1"/>
</dbReference>
<keyword evidence="11 13" id="KW-0472">Membrane</keyword>
<dbReference type="PANTHER" id="PTHR32510">
    <property type="entry name" value="TRANSMEMBRANE PROTEIN 98"/>
    <property type="match status" value="1"/>
</dbReference>
<sequence>SGCCVSSNGKRTSGRQVDLMQASVWFALITLAVVFCISFLVLVALCWRRRQQENARHRADDNFRFIRSRDGKIEDLVELSPLLNEELSKLDWADGAEGPFADVIAILRLTTQVVKIVSAVSLTRAANKIYDVVVQSMFRVDTHFHELLEFTPTKPEDLRVIEARALTLTTTVWALNAAFTLHGFDQVKDVEGMVIKMYEHVDSLRQLIPGYVGVGEADENEENADSQATEDTTADGVQISHASLNPTIEVTAEIEQPPKEEDGAADAANAVADLAATNLDAAVVEEDAAAAAVNTDASAAADPPPSSPPSSKSSDTLTPKTNGSPLSQTEDAVPKSDTVAPES</sequence>
<evidence type="ECO:0000256" key="10">
    <source>
        <dbReference type="ARBA" id="ARBA00022989"/>
    </source>
</evidence>
<evidence type="ECO:0000256" key="1">
    <source>
        <dbReference type="ARBA" id="ARBA00004401"/>
    </source>
</evidence>
<evidence type="ECO:0000313" key="15">
    <source>
        <dbReference type="Proteomes" id="UP001432322"/>
    </source>
</evidence>
<protein>
    <recommendedName>
        <fullName evidence="5">Transmembrane protein 98</fullName>
    </recommendedName>
</protein>
<evidence type="ECO:0000256" key="9">
    <source>
        <dbReference type="ARBA" id="ARBA00022824"/>
    </source>
</evidence>
<evidence type="ECO:0000256" key="8">
    <source>
        <dbReference type="ARBA" id="ARBA00022692"/>
    </source>
</evidence>
<keyword evidence="15" id="KW-1185">Reference proteome</keyword>
<comment type="subcellular location">
    <subcellularLocation>
        <location evidence="1">Cell membrane</location>
        <topology evidence="1">Single-pass type II membrane protein</topology>
    </subcellularLocation>
    <subcellularLocation>
        <location evidence="3">Endoplasmic reticulum membrane</location>
        <topology evidence="3">Single-pass type II membrane protein</topology>
    </subcellularLocation>
    <subcellularLocation>
        <location evidence="2">Secreted</location>
        <location evidence="2">Extracellular exosome</location>
    </subcellularLocation>
</comment>
<keyword evidence="7" id="KW-0964">Secreted</keyword>
<feature type="transmembrane region" description="Helical" evidence="13">
    <location>
        <begin position="24"/>
        <end position="47"/>
    </location>
</feature>
<comment type="similarity">
    <text evidence="4">Belongs to the TMEM98 family.</text>
</comment>
<dbReference type="GO" id="GO:0005886">
    <property type="term" value="C:plasma membrane"/>
    <property type="evidence" value="ECO:0007669"/>
    <property type="project" value="UniProtKB-SubCell"/>
</dbReference>
<dbReference type="EMBL" id="BTSY01000005">
    <property type="protein sequence ID" value="GMT28936.1"/>
    <property type="molecule type" value="Genomic_DNA"/>
</dbReference>
<evidence type="ECO:0000256" key="13">
    <source>
        <dbReference type="SAM" id="Phobius"/>
    </source>
</evidence>
<feature type="compositionally biased region" description="Low complexity" evidence="12">
    <location>
        <begin position="289"/>
        <end position="301"/>
    </location>
</feature>
<dbReference type="GO" id="GO:0005789">
    <property type="term" value="C:endoplasmic reticulum membrane"/>
    <property type="evidence" value="ECO:0007669"/>
    <property type="project" value="UniProtKB-SubCell"/>
</dbReference>
<evidence type="ECO:0000313" key="14">
    <source>
        <dbReference type="EMBL" id="GMT28936.1"/>
    </source>
</evidence>
<name>A0AAV5W9L7_9BILA</name>
<evidence type="ECO:0000256" key="3">
    <source>
        <dbReference type="ARBA" id="ARBA00004648"/>
    </source>
</evidence>
<evidence type="ECO:0000256" key="2">
    <source>
        <dbReference type="ARBA" id="ARBA00004550"/>
    </source>
</evidence>
<feature type="compositionally biased region" description="Polar residues" evidence="12">
    <location>
        <begin position="316"/>
        <end position="330"/>
    </location>
</feature>